<dbReference type="PANTHER" id="PTHR33308:SF9">
    <property type="entry name" value="PEPTIDOGLYCAN HYDROLASE FLGJ"/>
    <property type="match status" value="1"/>
</dbReference>
<organism evidence="3 4">
    <name type="scientific">Phaeodactylibacter luteus</name>
    <dbReference type="NCBI Taxonomy" id="1564516"/>
    <lineage>
        <taxon>Bacteria</taxon>
        <taxon>Pseudomonadati</taxon>
        <taxon>Bacteroidota</taxon>
        <taxon>Saprospiria</taxon>
        <taxon>Saprospirales</taxon>
        <taxon>Haliscomenobacteraceae</taxon>
        <taxon>Phaeodactylibacter</taxon>
    </lineage>
</organism>
<comment type="caution">
    <text evidence="3">The sequence shown here is derived from an EMBL/GenBank/DDBJ whole genome shotgun (WGS) entry which is preliminary data.</text>
</comment>
<name>A0A5C6RGV9_9BACT</name>
<dbReference type="EMBL" id="VOOR01000051">
    <property type="protein sequence ID" value="TXB61606.1"/>
    <property type="molecule type" value="Genomic_DNA"/>
</dbReference>
<evidence type="ECO:0000259" key="2">
    <source>
        <dbReference type="Pfam" id="PF01832"/>
    </source>
</evidence>
<proteinExistence type="predicted"/>
<evidence type="ECO:0000256" key="1">
    <source>
        <dbReference type="ARBA" id="ARBA00022801"/>
    </source>
</evidence>
<dbReference type="InterPro" id="IPR002901">
    <property type="entry name" value="MGlyc_endo_b_GlcNAc-like_dom"/>
</dbReference>
<feature type="domain" description="Mannosyl-glycoprotein endo-beta-N-acetylglucosamidase-like" evidence="2">
    <location>
        <begin position="118"/>
        <end position="241"/>
    </location>
</feature>
<gene>
    <name evidence="3" type="ORF">FRY97_18200</name>
</gene>
<dbReference type="RefSeq" id="WP_147168999.1">
    <property type="nucleotide sequence ID" value="NZ_VOOR01000051.1"/>
</dbReference>
<keyword evidence="1" id="KW-0378">Hydrolase</keyword>
<sequence length="243" mass="27144">MEILRLHIQPFLRRNALKIGIISILAFIALRKDLSFNLNLNTPATPRQEAPAVPEKQVKVERYTEGPDQGPGFSSSLSATDRFDFSGAGGGRAQPTAFGRLADLNKATVEQYIERFGKVAKQEQEKFGIPAAIILANALLHSQAGEALWAKEGRNNHFLIPCTPDWQGEQKNYDGRCLRQYHNAWTSFRDHSFFITTGTYSPLQQIPSSDIKGWAEALEQKGFSAEPELARQLLAVIDRYGLE</sequence>
<dbReference type="InterPro" id="IPR051056">
    <property type="entry name" value="Glycosyl_Hydrolase_73"/>
</dbReference>
<keyword evidence="4" id="KW-1185">Reference proteome</keyword>
<dbReference type="PANTHER" id="PTHR33308">
    <property type="entry name" value="PEPTIDOGLYCAN HYDROLASE FLGJ"/>
    <property type="match status" value="1"/>
</dbReference>
<dbReference type="GO" id="GO:0004040">
    <property type="term" value="F:amidase activity"/>
    <property type="evidence" value="ECO:0007669"/>
    <property type="project" value="InterPro"/>
</dbReference>
<dbReference type="Proteomes" id="UP000321580">
    <property type="component" value="Unassembled WGS sequence"/>
</dbReference>
<dbReference type="Gene3D" id="1.10.530.10">
    <property type="match status" value="1"/>
</dbReference>
<accession>A0A5C6RGV9</accession>
<dbReference type="OrthoDB" id="977752at2"/>
<dbReference type="Pfam" id="PF01832">
    <property type="entry name" value="Glucosaminidase"/>
    <property type="match status" value="1"/>
</dbReference>
<evidence type="ECO:0000313" key="3">
    <source>
        <dbReference type="EMBL" id="TXB61606.1"/>
    </source>
</evidence>
<dbReference type="AlphaFoldDB" id="A0A5C6RGV9"/>
<reference evidence="3 4" key="1">
    <citation type="submission" date="2019-08" db="EMBL/GenBank/DDBJ databases">
        <title>Genome of Phaeodactylibacter luteus.</title>
        <authorList>
            <person name="Bowman J.P."/>
        </authorList>
    </citation>
    <scope>NUCLEOTIDE SEQUENCE [LARGE SCALE GENOMIC DNA]</scope>
    <source>
        <strain evidence="3 4">KCTC 42180</strain>
    </source>
</reference>
<evidence type="ECO:0000313" key="4">
    <source>
        <dbReference type="Proteomes" id="UP000321580"/>
    </source>
</evidence>
<protein>
    <recommendedName>
        <fullName evidence="2">Mannosyl-glycoprotein endo-beta-N-acetylglucosamidase-like domain-containing protein</fullName>
    </recommendedName>
</protein>